<keyword evidence="5" id="KW-0540">Nuclease</keyword>
<dbReference type="GO" id="GO:0003887">
    <property type="term" value="F:DNA-directed DNA polymerase activity"/>
    <property type="evidence" value="ECO:0007669"/>
    <property type="project" value="UniProtKB-KW"/>
</dbReference>
<evidence type="ECO:0000313" key="21">
    <source>
        <dbReference type="Proteomes" id="UP000460718"/>
    </source>
</evidence>
<evidence type="ECO:0008006" key="22">
    <source>
        <dbReference type="Google" id="ProtNLM"/>
    </source>
</evidence>
<dbReference type="SMART" id="SM00298">
    <property type="entry name" value="CHROMO"/>
    <property type="match status" value="1"/>
</dbReference>
<dbReference type="PROSITE" id="PS50994">
    <property type="entry name" value="INTEGRASE"/>
    <property type="match status" value="1"/>
</dbReference>
<comment type="caution">
    <text evidence="20">The sequence shown here is derived from an EMBL/GenBank/DDBJ whole genome shotgun (WGS) entry which is preliminary data.</text>
</comment>
<dbReference type="Gene3D" id="3.30.420.10">
    <property type="entry name" value="Ribonuclease H-like superfamily/Ribonuclease H"/>
    <property type="match status" value="1"/>
</dbReference>
<evidence type="ECO:0000256" key="4">
    <source>
        <dbReference type="ARBA" id="ARBA00022695"/>
    </source>
</evidence>
<dbReference type="InterPro" id="IPR050951">
    <property type="entry name" value="Retrovirus_Pol_polyprotein"/>
</dbReference>
<keyword evidence="9" id="KW-0378">Hydrolase</keyword>
<dbReference type="InterPro" id="IPR000953">
    <property type="entry name" value="Chromo/chromo_shadow_dom"/>
</dbReference>
<dbReference type="Pfam" id="PF00385">
    <property type="entry name" value="Chromo"/>
    <property type="match status" value="1"/>
</dbReference>
<dbReference type="InterPro" id="IPR023780">
    <property type="entry name" value="Chromo_domain"/>
</dbReference>
<keyword evidence="14" id="KW-0238">DNA-binding</keyword>
<keyword evidence="13" id="KW-0239">DNA-directed DNA polymerase</keyword>
<dbReference type="Gene3D" id="1.10.340.70">
    <property type="match status" value="1"/>
</dbReference>
<dbReference type="GO" id="GO:0004519">
    <property type="term" value="F:endonuclease activity"/>
    <property type="evidence" value="ECO:0007669"/>
    <property type="project" value="UniProtKB-KW"/>
</dbReference>
<dbReference type="Pfam" id="PF17917">
    <property type="entry name" value="RT_RNaseH"/>
    <property type="match status" value="1"/>
</dbReference>
<dbReference type="InterPro" id="IPR012337">
    <property type="entry name" value="RNaseH-like_sf"/>
</dbReference>
<dbReference type="Gene3D" id="2.40.50.40">
    <property type="match status" value="1"/>
</dbReference>
<dbReference type="InterPro" id="IPR043128">
    <property type="entry name" value="Rev_trsase/Diguanyl_cyclase"/>
</dbReference>
<dbReference type="GO" id="GO:0004190">
    <property type="term" value="F:aspartic-type endopeptidase activity"/>
    <property type="evidence" value="ECO:0007669"/>
    <property type="project" value="UniProtKB-KW"/>
</dbReference>
<evidence type="ECO:0000256" key="2">
    <source>
        <dbReference type="ARBA" id="ARBA00022670"/>
    </source>
</evidence>
<dbReference type="Pfam" id="PF17921">
    <property type="entry name" value="Integrase_H2C2"/>
    <property type="match status" value="1"/>
</dbReference>
<dbReference type="GO" id="GO:0046872">
    <property type="term" value="F:metal ion binding"/>
    <property type="evidence" value="ECO:0007669"/>
    <property type="project" value="UniProtKB-KW"/>
</dbReference>
<dbReference type="InterPro" id="IPR043502">
    <property type="entry name" value="DNA/RNA_pol_sf"/>
</dbReference>
<dbReference type="PROSITE" id="PS00598">
    <property type="entry name" value="CHROMO_1"/>
    <property type="match status" value="1"/>
</dbReference>
<evidence type="ECO:0000256" key="12">
    <source>
        <dbReference type="ARBA" id="ARBA00022918"/>
    </source>
</evidence>
<evidence type="ECO:0000256" key="3">
    <source>
        <dbReference type="ARBA" id="ARBA00022679"/>
    </source>
</evidence>
<dbReference type="InterPro" id="IPR041588">
    <property type="entry name" value="Integrase_H2C2"/>
</dbReference>
<dbReference type="FunFam" id="1.10.340.70:FF:000001">
    <property type="entry name" value="Retrovirus-related Pol polyprotein from transposon gypsy-like Protein"/>
    <property type="match status" value="1"/>
</dbReference>
<dbReference type="GO" id="GO:0006508">
    <property type="term" value="P:proteolysis"/>
    <property type="evidence" value="ECO:0007669"/>
    <property type="project" value="UniProtKB-KW"/>
</dbReference>
<organism evidence="20 21">
    <name type="scientific">Phytophthora fragariae</name>
    <dbReference type="NCBI Taxonomy" id="53985"/>
    <lineage>
        <taxon>Eukaryota</taxon>
        <taxon>Sar</taxon>
        <taxon>Stramenopiles</taxon>
        <taxon>Oomycota</taxon>
        <taxon>Peronosporomycetes</taxon>
        <taxon>Peronosporales</taxon>
        <taxon>Peronosporaceae</taxon>
        <taxon>Phytophthora</taxon>
    </lineage>
</organism>
<dbReference type="GO" id="GO:0005634">
    <property type="term" value="C:nucleus"/>
    <property type="evidence" value="ECO:0007669"/>
    <property type="project" value="UniProtKB-SubCell"/>
</dbReference>
<evidence type="ECO:0000256" key="6">
    <source>
        <dbReference type="ARBA" id="ARBA00022723"/>
    </source>
</evidence>
<keyword evidence="8" id="KW-0255">Endonuclease</keyword>
<comment type="subcellular location">
    <subcellularLocation>
        <location evidence="1">Nucleus</location>
    </subcellularLocation>
</comment>
<dbReference type="GO" id="GO:0003677">
    <property type="term" value="F:DNA binding"/>
    <property type="evidence" value="ECO:0007669"/>
    <property type="project" value="UniProtKB-KW"/>
</dbReference>
<dbReference type="InterPro" id="IPR001584">
    <property type="entry name" value="Integrase_cat-core"/>
</dbReference>
<dbReference type="PANTHER" id="PTHR37984:SF5">
    <property type="entry name" value="PROTEIN NYNRIN-LIKE"/>
    <property type="match status" value="1"/>
</dbReference>
<evidence type="ECO:0000313" key="20">
    <source>
        <dbReference type="EMBL" id="KAE8986149.1"/>
    </source>
</evidence>
<dbReference type="EMBL" id="QXFW01001762">
    <property type="protein sequence ID" value="KAE8986149.1"/>
    <property type="molecule type" value="Genomic_DNA"/>
</dbReference>
<keyword evidence="12" id="KW-0695">RNA-directed DNA polymerase</keyword>
<dbReference type="SUPFAM" id="SSF56672">
    <property type="entry name" value="DNA/RNA polymerases"/>
    <property type="match status" value="1"/>
</dbReference>
<evidence type="ECO:0000256" key="11">
    <source>
        <dbReference type="ARBA" id="ARBA00022908"/>
    </source>
</evidence>
<accession>A0A6A3IT25</accession>
<keyword evidence="16" id="KW-0539">Nucleus</keyword>
<dbReference type="InterPro" id="IPR036397">
    <property type="entry name" value="RNaseH_sf"/>
</dbReference>
<keyword evidence="4" id="KW-0548">Nucleotidyltransferase</keyword>
<feature type="domain" description="Integrase catalytic" evidence="19">
    <location>
        <begin position="355"/>
        <end position="518"/>
    </location>
</feature>
<feature type="domain" description="Chromo" evidence="18">
    <location>
        <begin position="846"/>
        <end position="903"/>
    </location>
</feature>
<proteinExistence type="predicted"/>
<dbReference type="Gene3D" id="3.30.70.270">
    <property type="match status" value="1"/>
</dbReference>
<dbReference type="SUPFAM" id="SSF53098">
    <property type="entry name" value="Ribonuclease H-like"/>
    <property type="match status" value="1"/>
</dbReference>
<feature type="compositionally biased region" description="Basic and acidic residues" evidence="17">
    <location>
        <begin position="536"/>
        <end position="547"/>
    </location>
</feature>
<dbReference type="GO" id="GO:0006310">
    <property type="term" value="P:DNA recombination"/>
    <property type="evidence" value="ECO:0007669"/>
    <property type="project" value="UniProtKB-KW"/>
</dbReference>
<keyword evidence="15" id="KW-0233">DNA recombination</keyword>
<evidence type="ECO:0000256" key="16">
    <source>
        <dbReference type="ARBA" id="ARBA00023242"/>
    </source>
</evidence>
<evidence type="ECO:0000259" key="18">
    <source>
        <dbReference type="PROSITE" id="PS50013"/>
    </source>
</evidence>
<keyword evidence="7" id="KW-0064">Aspartyl protease</keyword>
<dbReference type="AlphaFoldDB" id="A0A6A3IT25"/>
<feature type="compositionally biased region" description="Pro residues" evidence="17">
    <location>
        <begin position="826"/>
        <end position="837"/>
    </location>
</feature>
<sequence length="903" mass="101188">MRTSINKCIFGAEEIPFWGSFLGKDGVRADPEKVCAIAQWPVPVSQKDLRKWLGLANYLHKYSANYAEMTRPLTNLLRKDAVWSWTSEAQQAFEAIKSSLQSGPILWMPKAGKGSFQSRQLKAAEKNYPVHDKELLAMKYASVKFRVHLLGQKPFVIYTDHASLRTATSSPHLSQRMARWLSFFAEYNFTVEYKPGKQNVLADALSRRPDYELEHLVYIESPLYELIREAYAADDDLAGLVEALSAPNKAVELTARQRSRLHHYSVVEGLLYYQVDGGDEPRIVVPNDKDLRHRVLYEAHDTPLSGHLGREKTYTSVARNFWWPHMYKWIRKYVQTCQTCQRVKPAPAASAPLMSLPVPADCWRSVSMDFIFELPADARGHTGMLVFVCRLSKMVRLAAVRKSVTAPQAAQLFVDNVFRNHGLPEAFVSDRDPRFVSHIWQHLFRLLGTRLDMSTADHPQTDGQTERVNRVLEDIIRSVCAAEPTKWSALLPQVEFALNNAVHSSTGFTPFYVNGLRHPRTPLTFPPASNLGGGEAKAEDPRGLKGLRTSDKRNLLSFIETGEAVRQRVRDAMAAAQDTQKEHSDRQGRKNTHVFQLGDQVLLNAKNLPTQAVYAVGSTKLRPRFVGPFTVIGVHGHAYMLDLPSSMATHPTFYVGLLKPYRPGGLLSLRSRLGRRVLLEGVRHHPNKLFRGKRSRSRSRSGSTGRYAACLLGLQAPHAVVQGTNPVQVPLQDLAHRRVVLLALRAPGLQADSLVVQLPRQIPHAVTQEVHVPANIPELLQAGIRILDASAKRHHLGLVADRTQQRVEGSPGQGVSQSGDAERPGPTQPPLRAPPPLLGNEGVINYHVEKLLKRRGYSGQYQYLVKWRGYPSSRNSWEPGARLEEDCADLVAAFERAHGPGRR</sequence>
<dbReference type="GO" id="GO:0003964">
    <property type="term" value="F:RNA-directed DNA polymerase activity"/>
    <property type="evidence" value="ECO:0007669"/>
    <property type="project" value="UniProtKB-KW"/>
</dbReference>
<evidence type="ECO:0000256" key="13">
    <source>
        <dbReference type="ARBA" id="ARBA00022932"/>
    </source>
</evidence>
<dbReference type="InterPro" id="IPR023779">
    <property type="entry name" value="Chromodomain_CS"/>
</dbReference>
<dbReference type="InterPro" id="IPR016197">
    <property type="entry name" value="Chromo-like_dom_sf"/>
</dbReference>
<dbReference type="Pfam" id="PF24626">
    <property type="entry name" value="SH3_Tf2-1"/>
    <property type="match status" value="1"/>
</dbReference>
<dbReference type="GO" id="GO:0015074">
    <property type="term" value="P:DNA integration"/>
    <property type="evidence" value="ECO:0007669"/>
    <property type="project" value="UniProtKB-KW"/>
</dbReference>
<evidence type="ECO:0000259" key="19">
    <source>
        <dbReference type="PROSITE" id="PS50994"/>
    </source>
</evidence>
<keyword evidence="3" id="KW-0808">Transferase</keyword>
<keyword evidence="10" id="KW-0460">Magnesium</keyword>
<dbReference type="InterPro" id="IPR041373">
    <property type="entry name" value="RT_RNaseH"/>
</dbReference>
<gene>
    <name evidence="20" type="ORF">PF011_g20111</name>
</gene>
<dbReference type="InterPro" id="IPR056924">
    <property type="entry name" value="SH3_Tf2-1"/>
</dbReference>
<feature type="region of interest" description="Disordered" evidence="17">
    <location>
        <begin position="525"/>
        <end position="547"/>
    </location>
</feature>
<dbReference type="SUPFAM" id="SSF54160">
    <property type="entry name" value="Chromo domain-like"/>
    <property type="match status" value="1"/>
</dbReference>
<evidence type="ECO:0000256" key="9">
    <source>
        <dbReference type="ARBA" id="ARBA00022801"/>
    </source>
</evidence>
<feature type="region of interest" description="Disordered" evidence="17">
    <location>
        <begin position="800"/>
        <end position="838"/>
    </location>
</feature>
<evidence type="ECO:0000256" key="15">
    <source>
        <dbReference type="ARBA" id="ARBA00023172"/>
    </source>
</evidence>
<name>A0A6A3IT25_9STRA</name>
<keyword evidence="11" id="KW-0229">DNA integration</keyword>
<keyword evidence="6" id="KW-0479">Metal-binding</keyword>
<dbReference type="PROSITE" id="PS50013">
    <property type="entry name" value="CHROMO_2"/>
    <property type="match status" value="1"/>
</dbReference>
<reference evidence="20 21" key="1">
    <citation type="submission" date="2018-09" db="EMBL/GenBank/DDBJ databases">
        <title>Genomic investigation of the strawberry pathogen Phytophthora fragariae indicates pathogenicity is determined by transcriptional variation in three key races.</title>
        <authorList>
            <person name="Adams T.M."/>
            <person name="Armitage A.D."/>
            <person name="Sobczyk M.K."/>
            <person name="Bates H.J."/>
            <person name="Dunwell J.M."/>
            <person name="Nellist C.F."/>
            <person name="Harrison R.J."/>
        </authorList>
    </citation>
    <scope>NUCLEOTIDE SEQUENCE [LARGE SCALE GENOMIC DNA]</scope>
    <source>
        <strain evidence="20 21">SCRP245</strain>
    </source>
</reference>
<evidence type="ECO:0000256" key="17">
    <source>
        <dbReference type="SAM" id="MobiDB-lite"/>
    </source>
</evidence>
<dbReference type="Proteomes" id="UP000460718">
    <property type="component" value="Unassembled WGS sequence"/>
</dbReference>
<protein>
    <recommendedName>
        <fullName evidence="22">Transposon Tf2-6 polyprotein</fullName>
    </recommendedName>
</protein>
<dbReference type="PANTHER" id="PTHR37984">
    <property type="entry name" value="PROTEIN CBG26694"/>
    <property type="match status" value="1"/>
</dbReference>
<evidence type="ECO:0000256" key="7">
    <source>
        <dbReference type="ARBA" id="ARBA00022750"/>
    </source>
</evidence>
<evidence type="ECO:0000256" key="8">
    <source>
        <dbReference type="ARBA" id="ARBA00022759"/>
    </source>
</evidence>
<dbReference type="FunFam" id="3.30.70.270:FF:000020">
    <property type="entry name" value="Transposon Tf2-6 polyprotein-like Protein"/>
    <property type="match status" value="1"/>
</dbReference>
<evidence type="ECO:0000256" key="5">
    <source>
        <dbReference type="ARBA" id="ARBA00022722"/>
    </source>
</evidence>
<evidence type="ECO:0000256" key="10">
    <source>
        <dbReference type="ARBA" id="ARBA00022842"/>
    </source>
</evidence>
<dbReference type="CDD" id="cd09274">
    <property type="entry name" value="RNase_HI_RT_Ty3"/>
    <property type="match status" value="1"/>
</dbReference>
<keyword evidence="2" id="KW-0645">Protease</keyword>
<evidence type="ECO:0000256" key="1">
    <source>
        <dbReference type="ARBA" id="ARBA00004123"/>
    </source>
</evidence>
<evidence type="ECO:0000256" key="14">
    <source>
        <dbReference type="ARBA" id="ARBA00023125"/>
    </source>
</evidence>